<protein>
    <submittedName>
        <fullName evidence="4">Gamma-glutamylcyclotransferase</fullName>
    </submittedName>
</protein>
<name>A0A5C6SAU7_9RHOB</name>
<dbReference type="Proteomes" id="UP000321562">
    <property type="component" value="Unassembled WGS sequence"/>
</dbReference>
<evidence type="ECO:0000313" key="4">
    <source>
        <dbReference type="EMBL" id="TXB71152.1"/>
    </source>
</evidence>
<dbReference type="RefSeq" id="WP_147096650.1">
    <property type="nucleotide sequence ID" value="NZ_JBHUFH010000002.1"/>
</dbReference>
<gene>
    <name evidence="4" type="ORF">FQV27_04705</name>
</gene>
<dbReference type="Gene3D" id="3.10.490.10">
    <property type="entry name" value="Gamma-glutamyl cyclotransferase-like"/>
    <property type="match status" value="1"/>
</dbReference>
<dbReference type="InterPro" id="IPR036568">
    <property type="entry name" value="GGCT-like_sf"/>
</dbReference>
<keyword evidence="1" id="KW-0456">Lyase</keyword>
<dbReference type="InterPro" id="IPR013024">
    <property type="entry name" value="GGCT-like"/>
</dbReference>
<dbReference type="Pfam" id="PF13772">
    <property type="entry name" value="AIG2_2"/>
    <property type="match status" value="1"/>
</dbReference>
<keyword evidence="4" id="KW-0808">Transferase</keyword>
<organism evidence="4 5">
    <name type="scientific">Paracoccus aurantiacus</name>
    <dbReference type="NCBI Taxonomy" id="2599412"/>
    <lineage>
        <taxon>Bacteria</taxon>
        <taxon>Pseudomonadati</taxon>
        <taxon>Pseudomonadota</taxon>
        <taxon>Alphaproteobacteria</taxon>
        <taxon>Rhodobacterales</taxon>
        <taxon>Paracoccaceae</taxon>
        <taxon>Paracoccus</taxon>
    </lineage>
</organism>
<keyword evidence="5" id="KW-1185">Reference proteome</keyword>
<dbReference type="PANTHER" id="PTHR12935:SF0">
    <property type="entry name" value="GAMMA-GLUTAMYLCYCLOTRANSFERASE"/>
    <property type="match status" value="1"/>
</dbReference>
<dbReference type="EMBL" id="VOPL01000001">
    <property type="protein sequence ID" value="TXB71152.1"/>
    <property type="molecule type" value="Genomic_DNA"/>
</dbReference>
<dbReference type="GO" id="GO:0003839">
    <property type="term" value="F:gamma-glutamylcyclotransferase activity"/>
    <property type="evidence" value="ECO:0007669"/>
    <property type="project" value="InterPro"/>
</dbReference>
<dbReference type="GO" id="GO:0016740">
    <property type="term" value="F:transferase activity"/>
    <property type="evidence" value="ECO:0007669"/>
    <property type="project" value="UniProtKB-KW"/>
</dbReference>
<dbReference type="CDD" id="cd06661">
    <property type="entry name" value="GGCT_like"/>
    <property type="match status" value="1"/>
</dbReference>
<proteinExistence type="predicted"/>
<evidence type="ECO:0000256" key="2">
    <source>
        <dbReference type="PIRSR" id="PIRSR617939-1"/>
    </source>
</evidence>
<accession>A0A5C6SAU7</accession>
<dbReference type="OrthoDB" id="141582at2"/>
<sequence>MALYFAYGSNMLTARLKARCPSATALGAVFLPDHDLAFDKISADGSAKATLAVAKGSRVAGVLFELDEGDLGALDQLEGTGFGYDAARLALPWQGAPVFARSYIAPPGFRDAKLRPYDWYLGLCVAGALEHGLPRDWIRRLIATPRCPDPDPARPRRIEADALLASCPAEWRLS</sequence>
<dbReference type="InterPro" id="IPR017939">
    <property type="entry name" value="G-Glutamylcylcotransferase"/>
</dbReference>
<dbReference type="AlphaFoldDB" id="A0A5C6SAU7"/>
<evidence type="ECO:0000256" key="1">
    <source>
        <dbReference type="ARBA" id="ARBA00023239"/>
    </source>
</evidence>
<feature type="active site" description="Proton acceptor" evidence="2">
    <location>
        <position position="78"/>
    </location>
</feature>
<feature type="binding site" evidence="3">
    <location>
        <position position="120"/>
    </location>
    <ligand>
        <name>substrate</name>
    </ligand>
</feature>
<dbReference type="SUPFAM" id="SSF110857">
    <property type="entry name" value="Gamma-glutamyl cyclotransferase-like"/>
    <property type="match status" value="1"/>
</dbReference>
<evidence type="ECO:0000256" key="3">
    <source>
        <dbReference type="PIRSR" id="PIRSR617939-2"/>
    </source>
</evidence>
<reference evidence="4 5" key="1">
    <citation type="submission" date="2019-08" db="EMBL/GenBank/DDBJ databases">
        <authorList>
            <person name="Ye J."/>
        </authorList>
    </citation>
    <scope>NUCLEOTIDE SEQUENCE [LARGE SCALE GENOMIC DNA]</scope>
    <source>
        <strain evidence="4 5">TK008</strain>
    </source>
</reference>
<dbReference type="PANTHER" id="PTHR12935">
    <property type="entry name" value="GAMMA-GLUTAMYLCYCLOTRANSFERASE"/>
    <property type="match status" value="1"/>
</dbReference>
<comment type="caution">
    <text evidence="4">The sequence shown here is derived from an EMBL/GenBank/DDBJ whole genome shotgun (WGS) entry which is preliminary data.</text>
</comment>
<feature type="binding site" evidence="3">
    <location>
        <begin position="4"/>
        <end position="9"/>
    </location>
    <ligand>
        <name>substrate</name>
    </ligand>
</feature>
<evidence type="ECO:0000313" key="5">
    <source>
        <dbReference type="Proteomes" id="UP000321562"/>
    </source>
</evidence>